<evidence type="ECO:0000313" key="1">
    <source>
        <dbReference type="EMBL" id="CAB4147538.1"/>
    </source>
</evidence>
<gene>
    <name evidence="1" type="ORF">UFOVP505_35</name>
</gene>
<sequence>MITFTQRLAQTVGRSAHVPTISHSLLDLWAWILRPFLPRRFWYRRLYLRTAHWRYRAAQARINADFKCGDCGTRRTRNHWLTLDVHHMSYDRLWRERASDLMVLCRRCHDRRHGRDT</sequence>
<accession>A0A6J5MLQ0</accession>
<organism evidence="1">
    <name type="scientific">uncultured Caudovirales phage</name>
    <dbReference type="NCBI Taxonomy" id="2100421"/>
    <lineage>
        <taxon>Viruses</taxon>
        <taxon>Duplodnaviria</taxon>
        <taxon>Heunggongvirae</taxon>
        <taxon>Uroviricota</taxon>
        <taxon>Caudoviricetes</taxon>
        <taxon>Peduoviridae</taxon>
        <taxon>Maltschvirus</taxon>
        <taxon>Maltschvirus maltsch</taxon>
    </lineage>
</organism>
<name>A0A6J5MLQ0_9CAUD</name>
<reference evidence="1" key="1">
    <citation type="submission" date="2020-04" db="EMBL/GenBank/DDBJ databases">
        <authorList>
            <person name="Chiriac C."/>
            <person name="Salcher M."/>
            <person name="Ghai R."/>
            <person name="Kavagutti S V."/>
        </authorList>
    </citation>
    <scope>NUCLEOTIDE SEQUENCE</scope>
</reference>
<proteinExistence type="predicted"/>
<dbReference type="EMBL" id="LR796475">
    <property type="protein sequence ID" value="CAB4147538.1"/>
    <property type="molecule type" value="Genomic_DNA"/>
</dbReference>
<protein>
    <recommendedName>
        <fullName evidence="2">HNHc domain containing protein</fullName>
    </recommendedName>
</protein>
<evidence type="ECO:0008006" key="2">
    <source>
        <dbReference type="Google" id="ProtNLM"/>
    </source>
</evidence>